<evidence type="ECO:0000256" key="1">
    <source>
        <dbReference type="SAM" id="MobiDB-lite"/>
    </source>
</evidence>
<feature type="compositionally biased region" description="Low complexity" evidence="1">
    <location>
        <begin position="357"/>
        <end position="372"/>
    </location>
</feature>
<protein>
    <recommendedName>
        <fullName evidence="2">PH domain-containing protein</fullName>
    </recommendedName>
</protein>
<organism evidence="3 4">
    <name type="scientific">Prymnesium parvum</name>
    <name type="common">Toxic golden alga</name>
    <dbReference type="NCBI Taxonomy" id="97485"/>
    <lineage>
        <taxon>Eukaryota</taxon>
        <taxon>Haptista</taxon>
        <taxon>Haptophyta</taxon>
        <taxon>Prymnesiophyceae</taxon>
        <taxon>Prymnesiales</taxon>
        <taxon>Prymnesiaceae</taxon>
        <taxon>Prymnesium</taxon>
    </lineage>
</organism>
<feature type="domain" description="PH" evidence="2">
    <location>
        <begin position="25"/>
        <end position="127"/>
    </location>
</feature>
<accession>A0AB34JLH7</accession>
<feature type="region of interest" description="Disordered" evidence="1">
    <location>
        <begin position="129"/>
        <end position="193"/>
    </location>
</feature>
<dbReference type="SUPFAM" id="SSF50729">
    <property type="entry name" value="PH domain-like"/>
    <property type="match status" value="1"/>
</dbReference>
<dbReference type="InterPro" id="IPR011993">
    <property type="entry name" value="PH-like_dom_sf"/>
</dbReference>
<dbReference type="PROSITE" id="PS50003">
    <property type="entry name" value="PH_DOMAIN"/>
    <property type="match status" value="1"/>
</dbReference>
<dbReference type="EMBL" id="JBGBPQ010000007">
    <property type="protein sequence ID" value="KAL1522102.1"/>
    <property type="molecule type" value="Genomic_DNA"/>
</dbReference>
<feature type="compositionally biased region" description="Low complexity" evidence="1">
    <location>
        <begin position="413"/>
        <end position="448"/>
    </location>
</feature>
<gene>
    <name evidence="3" type="ORF">AB1Y20_021745</name>
</gene>
<comment type="caution">
    <text evidence="3">The sequence shown here is derived from an EMBL/GenBank/DDBJ whole genome shotgun (WGS) entry which is preliminary data.</text>
</comment>
<reference evidence="3 4" key="1">
    <citation type="journal article" date="2024" name="Science">
        <title>Giant polyketide synthase enzymes in the biosynthesis of giant marine polyether toxins.</title>
        <authorList>
            <person name="Fallon T.R."/>
            <person name="Shende V.V."/>
            <person name="Wierzbicki I.H."/>
            <person name="Pendleton A.L."/>
            <person name="Watervoot N.F."/>
            <person name="Auber R.P."/>
            <person name="Gonzalez D.J."/>
            <person name="Wisecaver J.H."/>
            <person name="Moore B.S."/>
        </authorList>
    </citation>
    <scope>NUCLEOTIDE SEQUENCE [LARGE SCALE GENOMIC DNA]</scope>
    <source>
        <strain evidence="3 4">12B1</strain>
    </source>
</reference>
<dbReference type="AlphaFoldDB" id="A0AB34JLH7"/>
<dbReference type="PROSITE" id="PS50096">
    <property type="entry name" value="IQ"/>
    <property type="match status" value="3"/>
</dbReference>
<evidence type="ECO:0000313" key="3">
    <source>
        <dbReference type="EMBL" id="KAL1522102.1"/>
    </source>
</evidence>
<name>A0AB34JLH7_PRYPA</name>
<dbReference type="SMART" id="SM00233">
    <property type="entry name" value="PH"/>
    <property type="match status" value="1"/>
</dbReference>
<feature type="compositionally biased region" description="Basic and acidic residues" evidence="1">
    <location>
        <begin position="277"/>
        <end position="312"/>
    </location>
</feature>
<feature type="compositionally biased region" description="Low complexity" evidence="1">
    <location>
        <begin position="212"/>
        <end position="229"/>
    </location>
</feature>
<dbReference type="Pfam" id="PF00169">
    <property type="entry name" value="PH"/>
    <property type="match status" value="1"/>
</dbReference>
<feature type="compositionally biased region" description="Basic and acidic residues" evidence="1">
    <location>
        <begin position="152"/>
        <end position="193"/>
    </location>
</feature>
<proteinExistence type="predicted"/>
<dbReference type="Proteomes" id="UP001515480">
    <property type="component" value="Unassembled WGS sequence"/>
</dbReference>
<feature type="region of interest" description="Disordered" evidence="1">
    <location>
        <begin position="269"/>
        <end position="448"/>
    </location>
</feature>
<dbReference type="InterPro" id="IPR000048">
    <property type="entry name" value="IQ_motif_EF-hand-BS"/>
</dbReference>
<keyword evidence="4" id="KW-1185">Reference proteome</keyword>
<feature type="compositionally biased region" description="Basic and acidic residues" evidence="1">
    <location>
        <begin position="230"/>
        <end position="252"/>
    </location>
</feature>
<feature type="region of interest" description="Disordered" evidence="1">
    <location>
        <begin position="1"/>
        <end position="22"/>
    </location>
</feature>
<evidence type="ECO:0000259" key="2">
    <source>
        <dbReference type="PROSITE" id="PS50003"/>
    </source>
</evidence>
<sequence length="789" mass="85156">MVRTSRLSARETRAGLERTSKSQKDTLKEGWLMKYSVSAPAAFKNWKRRWLIVQPGLIGWVDKPAEGIVDAKSLPLRKGTLVSINKGNQIQILTPAAGGGEGTKLLLKATTPAEAEEWRAVLLQAVNAEEGGTSGPETVNEEGESGTFSDRAASDRAAEKARAEAKALEDERAAKESAKEMAKQRALAEAKSLEERAAVEAKAAAEARAAEAKAQAEALAAAEATAAAEAAERAKEEAEAKAKKEKAEAEEAAERAQAAALLVETADAEGKASAAKLAEEMKAEAKKQAKEAEEAEAEAKKAAEKELVERQKAAIAVQSAARGRVDRGRTAQKKREHAAAQSLQAAARGRSARAEQRSMLAAKKAEQKAAIAMQSVARGRNARKEADAAKAAAEKAAKAAKTAAEKAEKAELAAKSASKGDASSAKDAAMAAKAAAASAQKEANEAASAFKVAEAEVKKAAVEEDLASKARAEAEMEAREAKKQMELIAKEEAQKEAARTASRASFSAAQALFKGSDGGVSTPRPAALVKAIRENDWAAAEKIARTAQEKQDVADSKTRVQTMQALMQEERYNDALRLAIMQSEVDEITELMVRRGDIPHFFKCFKPKAPQDRPLELVAAIRAYDWTLASSLAMTAEERQDVEDSIARVDMLLKLKAAGRYGEALDYAILQSEVDELQKLKEEYGDGRGNCFTRCFSLVHKEVPPVRTPQFIDAINNYDWPRAAELVTTLEERQDLDDSIARVDEMLRLKASGRYDEALKLAILKREAEDINSARKVRPDRPRRYTGEI</sequence>
<evidence type="ECO:0000313" key="4">
    <source>
        <dbReference type="Proteomes" id="UP001515480"/>
    </source>
</evidence>
<feature type="compositionally biased region" description="Low complexity" evidence="1">
    <location>
        <begin position="339"/>
        <end position="349"/>
    </location>
</feature>
<feature type="compositionally biased region" description="Basic and acidic residues" evidence="1">
    <location>
        <begin position="382"/>
        <end position="412"/>
    </location>
</feature>
<dbReference type="SMART" id="SM00015">
    <property type="entry name" value="IQ"/>
    <property type="match status" value="3"/>
</dbReference>
<dbReference type="InterPro" id="IPR001849">
    <property type="entry name" value="PH_domain"/>
</dbReference>
<dbReference type="Gene3D" id="2.30.29.30">
    <property type="entry name" value="Pleckstrin-homology domain (PH domain)/Phosphotyrosine-binding domain (PTB)"/>
    <property type="match status" value="1"/>
</dbReference>
<feature type="region of interest" description="Disordered" evidence="1">
    <location>
        <begin position="205"/>
        <end position="252"/>
    </location>
</feature>
<feature type="compositionally biased region" description="Basic and acidic residues" evidence="1">
    <location>
        <begin position="8"/>
        <end position="22"/>
    </location>
</feature>